<dbReference type="GeneTree" id="ENSGT00390000000803"/>
<dbReference type="Pfam" id="PF14728">
    <property type="entry name" value="PTHB1_GAE"/>
    <property type="match status" value="1"/>
</dbReference>
<feature type="domain" description="PTHB1 C-terminal helix bundle" evidence="5">
    <location>
        <begin position="711"/>
        <end position="786"/>
    </location>
</feature>
<dbReference type="AlphaFoldDB" id="A0A8C0QW89"/>
<dbReference type="Ensembl" id="ENSCAFT00020008681.1">
    <property type="protein sequence ID" value="ENSCAFP00020007498.1"/>
    <property type="gene ID" value="ENSCAFG00020005454.1"/>
</dbReference>
<dbReference type="InterPro" id="IPR055364">
    <property type="entry name" value="PTHB1_CtH_dom"/>
</dbReference>
<reference evidence="6" key="2">
    <citation type="submission" date="2025-09" db="UniProtKB">
        <authorList>
            <consortium name="Ensembl"/>
        </authorList>
    </citation>
    <scope>IDENTIFICATION</scope>
</reference>
<feature type="domain" description="PTHB1 platform" evidence="3">
    <location>
        <begin position="497"/>
        <end position="604"/>
    </location>
</feature>
<dbReference type="InterPro" id="IPR055363">
    <property type="entry name" value="PTHB1_hp_dom"/>
</dbReference>
<dbReference type="Pfam" id="PF23337">
    <property type="entry name" value="PTHB1_pf"/>
    <property type="match status" value="1"/>
</dbReference>
<accession>A0A8C0QW89</accession>
<dbReference type="Proteomes" id="UP000694391">
    <property type="component" value="Unplaced"/>
</dbReference>
<dbReference type="InterPro" id="IPR028073">
    <property type="entry name" value="PHTB1_N_dom"/>
</dbReference>
<keyword evidence="7" id="KW-1185">Reference proteome</keyword>
<evidence type="ECO:0000313" key="6">
    <source>
        <dbReference type="Ensembl" id="ENSCAFP00020007498.1"/>
    </source>
</evidence>
<dbReference type="PANTHER" id="PTHR20991:SF0">
    <property type="entry name" value="PROTEIN PTHB1"/>
    <property type="match status" value="1"/>
</dbReference>
<dbReference type="Pfam" id="PF23338">
    <property type="entry name" value="PTHB1_hp"/>
    <property type="match status" value="1"/>
</dbReference>
<gene>
    <name evidence="6" type="primary">BBS9</name>
</gene>
<dbReference type="PANTHER" id="PTHR20991">
    <property type="entry name" value="PARATHYROID HORMONE-RESPONSIVE B1 GENE"/>
    <property type="match status" value="1"/>
</dbReference>
<dbReference type="Pfam" id="PF14727">
    <property type="entry name" value="PHTB1_N"/>
    <property type="match status" value="1"/>
</dbReference>
<dbReference type="GO" id="GO:0060271">
    <property type="term" value="P:cilium assembly"/>
    <property type="evidence" value="ECO:0007669"/>
    <property type="project" value="TreeGrafter"/>
</dbReference>
<evidence type="ECO:0000259" key="5">
    <source>
        <dbReference type="Pfam" id="PF23339"/>
    </source>
</evidence>
<feature type="domain" description="PTHB1 GAE" evidence="2">
    <location>
        <begin position="415"/>
        <end position="494"/>
    </location>
</feature>
<evidence type="ECO:0000259" key="2">
    <source>
        <dbReference type="Pfam" id="PF14728"/>
    </source>
</evidence>
<feature type="domain" description="PTHB1 hairpin" evidence="4">
    <location>
        <begin position="606"/>
        <end position="709"/>
    </location>
</feature>
<sequence>MSLFKARDWWSTVLGEKEEFDQGCLCLADVDNTGNGQDKIIVGSFMGYLRIFNPHPVKTGDGAQAEDLLLEVHLRDPILQVEVGKFVSGTEMLHLAVLHSRKLCVYSVSGTLGNVEHGNQYQIKLMYEHNLQRTACNMTYGSFGGVKGRDLICIQSMDGMLMVFEQESYAFGRFLPGSLLPGPLAYSSRTDSFITVSSCQQVESYKYQVLAFATDADKRQETEQQKLGSGKRLVVDWTLNIGEQALDICIVSFNQLASSVFVLGERNFFCLKDNGQIRFMKKLDCSPSCFLPYCSVSEGTMNTLIGNHNNMLHIYQDVTLKWATQLPHIPVAVRVGCLHDLKGVIVTLSDDGHLQCSYLGTDPSLFQAPKVESRELHYDELDIELKELQKIIKDVNKSQGISLVTFYDLILVFIVTLQNRLALQKAKLSVYVQPPLVLTCDQFTFEFMGKTVAFSVYLKGSYTPPELEGNAVVSYSRPSDRNPDGIPRVIQCKFRLPLKLICLPGQPSKTASHKLTIDTNKSPVSLLSLFPGFANQSEDGQVNIMGFRFLGGSRVTLLASKTSQRYRIQSEQFEDLWLITNELIIRLQEYFEKQGIKDFACSFSGSMPLQEYFELIDHHFELRINGEKLEELLSERAVQFRAIQRRLLTRFKDKTPAPLQHLDTLLDGTYKQVIALADAVEENQDNLFQSFTKLRSATHLVILLIGLWQKLSPDQVAILEAAFLPLQQDTQELGWEETVDAAISHLLKTCLSKSSKEQALNLSSQLNIPKDTSRLKKHITLLCDRLAKGGRLCLSTDATAPQIMVMPGESFVHAP</sequence>
<feature type="domain" description="PTHB1 N-terminal" evidence="1">
    <location>
        <begin position="1"/>
        <end position="363"/>
    </location>
</feature>
<name>A0A8C0QW89_CANLU</name>
<dbReference type="Pfam" id="PF23339">
    <property type="entry name" value="PTHB1_CtH"/>
    <property type="match status" value="1"/>
</dbReference>
<evidence type="ECO:0000259" key="4">
    <source>
        <dbReference type="Pfam" id="PF23338"/>
    </source>
</evidence>
<protein>
    <submittedName>
        <fullName evidence="6">Bardet-Biedl syndrome 9</fullName>
    </submittedName>
</protein>
<dbReference type="InterPro" id="IPR026511">
    <property type="entry name" value="PTHB1"/>
</dbReference>
<proteinExistence type="predicted"/>
<organism evidence="6 7">
    <name type="scientific">Canis lupus dingo</name>
    <name type="common">dingo</name>
    <dbReference type="NCBI Taxonomy" id="286419"/>
    <lineage>
        <taxon>Eukaryota</taxon>
        <taxon>Metazoa</taxon>
        <taxon>Chordata</taxon>
        <taxon>Craniata</taxon>
        <taxon>Vertebrata</taxon>
        <taxon>Euteleostomi</taxon>
        <taxon>Mammalia</taxon>
        <taxon>Eutheria</taxon>
        <taxon>Laurasiatheria</taxon>
        <taxon>Carnivora</taxon>
        <taxon>Caniformia</taxon>
        <taxon>Canidae</taxon>
        <taxon>Canis</taxon>
    </lineage>
</organism>
<dbReference type="InterPro" id="IPR055362">
    <property type="entry name" value="PTHB1_pf_dom"/>
</dbReference>
<dbReference type="GO" id="GO:0034464">
    <property type="term" value="C:BBSome"/>
    <property type="evidence" value="ECO:0007669"/>
    <property type="project" value="InterPro"/>
</dbReference>
<evidence type="ECO:0000313" key="7">
    <source>
        <dbReference type="Proteomes" id="UP000694391"/>
    </source>
</evidence>
<dbReference type="InterPro" id="IPR028074">
    <property type="entry name" value="PHTB1_GAE_dom"/>
</dbReference>
<evidence type="ECO:0000259" key="3">
    <source>
        <dbReference type="Pfam" id="PF23337"/>
    </source>
</evidence>
<reference evidence="6" key="1">
    <citation type="submission" date="2025-08" db="UniProtKB">
        <authorList>
            <consortium name="Ensembl"/>
        </authorList>
    </citation>
    <scope>IDENTIFICATION</scope>
</reference>
<evidence type="ECO:0000259" key="1">
    <source>
        <dbReference type="Pfam" id="PF14727"/>
    </source>
</evidence>
<dbReference type="GO" id="GO:0016020">
    <property type="term" value="C:membrane"/>
    <property type="evidence" value="ECO:0007669"/>
    <property type="project" value="TreeGrafter"/>
</dbReference>